<dbReference type="AlphaFoldDB" id="A0A495X2U4"/>
<protein>
    <submittedName>
        <fullName evidence="1">Uncharacterized protein</fullName>
    </submittedName>
</protein>
<sequence length="110" mass="12544">MDLDVREDLRRFVLDRLAEDERRLAEGGSSLLEDAEGRGRLRIVRDDEGEGLLLLPGSESADHDHAPVPFEEKAAMLRQELESGADDATLRLLATAYDTHHAWQEEWRTY</sequence>
<reference evidence="1 2" key="1">
    <citation type="submission" date="2018-10" db="EMBL/GenBank/DDBJ databases">
        <title>Sequencing the genomes of 1000 actinobacteria strains.</title>
        <authorList>
            <person name="Klenk H.-P."/>
        </authorList>
    </citation>
    <scope>NUCLEOTIDE SEQUENCE [LARGE SCALE GENOMIC DNA]</scope>
    <source>
        <strain evidence="1 2">DSM 43911</strain>
    </source>
</reference>
<evidence type="ECO:0000313" key="2">
    <source>
        <dbReference type="Proteomes" id="UP000272729"/>
    </source>
</evidence>
<gene>
    <name evidence="1" type="ORF">DFJ66_1723</name>
</gene>
<dbReference type="Proteomes" id="UP000272729">
    <property type="component" value="Unassembled WGS sequence"/>
</dbReference>
<evidence type="ECO:0000313" key="1">
    <source>
        <dbReference type="EMBL" id="RKT68531.1"/>
    </source>
</evidence>
<dbReference type="OrthoDB" id="3695784at2"/>
<dbReference type="RefSeq" id="WP_121219623.1">
    <property type="nucleotide sequence ID" value="NZ_JBIUBA010000004.1"/>
</dbReference>
<name>A0A495X2U4_9PSEU</name>
<keyword evidence="2" id="KW-1185">Reference proteome</keyword>
<dbReference type="EMBL" id="RBXR01000001">
    <property type="protein sequence ID" value="RKT68531.1"/>
    <property type="molecule type" value="Genomic_DNA"/>
</dbReference>
<comment type="caution">
    <text evidence="1">The sequence shown here is derived from an EMBL/GenBank/DDBJ whole genome shotgun (WGS) entry which is preliminary data.</text>
</comment>
<organism evidence="1 2">
    <name type="scientific">Saccharothrix variisporea</name>
    <dbReference type="NCBI Taxonomy" id="543527"/>
    <lineage>
        <taxon>Bacteria</taxon>
        <taxon>Bacillati</taxon>
        <taxon>Actinomycetota</taxon>
        <taxon>Actinomycetes</taxon>
        <taxon>Pseudonocardiales</taxon>
        <taxon>Pseudonocardiaceae</taxon>
        <taxon>Saccharothrix</taxon>
    </lineage>
</organism>
<accession>A0A495X2U4</accession>
<proteinExistence type="predicted"/>